<protein>
    <submittedName>
        <fullName evidence="1">Uncharacterized protein</fullName>
    </submittedName>
</protein>
<gene>
    <name evidence="1" type="ORF">RO3G_15448</name>
</gene>
<dbReference type="RefSeq" id="XP_067526133.1">
    <property type="nucleotide sequence ID" value="XM_067670032.1"/>
</dbReference>
<dbReference type="AlphaFoldDB" id="I1CQK7"/>
<dbReference type="Proteomes" id="UP000009138">
    <property type="component" value="Unassembled WGS sequence"/>
</dbReference>
<keyword evidence="2" id="KW-1185">Reference proteome</keyword>
<sequence length="60" mass="6535">MTKPICRRILATVQIKKNIPIKIRGCFQVEITKVKASACNVNAPSTVKTLINAAGRVTIL</sequence>
<accession>I1CQK7</accession>
<dbReference type="GeneID" id="93622413"/>
<proteinExistence type="predicted"/>
<reference evidence="1 2" key="1">
    <citation type="journal article" date="2009" name="PLoS Genet.">
        <title>Genomic analysis of the basal lineage fungus Rhizopus oryzae reveals a whole-genome duplication.</title>
        <authorList>
            <person name="Ma L.-J."/>
            <person name="Ibrahim A.S."/>
            <person name="Skory C."/>
            <person name="Grabherr M.G."/>
            <person name="Burger G."/>
            <person name="Butler M."/>
            <person name="Elias M."/>
            <person name="Idnurm A."/>
            <person name="Lang B.F."/>
            <person name="Sone T."/>
            <person name="Abe A."/>
            <person name="Calvo S.E."/>
            <person name="Corrochano L.M."/>
            <person name="Engels R."/>
            <person name="Fu J."/>
            <person name="Hansberg W."/>
            <person name="Kim J.-M."/>
            <person name="Kodira C.D."/>
            <person name="Koehrsen M.J."/>
            <person name="Liu B."/>
            <person name="Miranda-Saavedra D."/>
            <person name="O'Leary S."/>
            <person name="Ortiz-Castellanos L."/>
            <person name="Poulter R."/>
            <person name="Rodriguez-Romero J."/>
            <person name="Ruiz-Herrera J."/>
            <person name="Shen Y.-Q."/>
            <person name="Zeng Q."/>
            <person name="Galagan J."/>
            <person name="Birren B.W."/>
            <person name="Cuomo C.A."/>
            <person name="Wickes B.L."/>
        </authorList>
    </citation>
    <scope>NUCLEOTIDE SEQUENCE [LARGE SCALE GENOMIC DNA]</scope>
    <source>
        <strain evidence="2">RA 99-880 / ATCC MYA-4621 / FGSC 9543 / NRRL 43880</strain>
    </source>
</reference>
<dbReference type="VEuPathDB" id="FungiDB:RO3G_15448"/>
<name>I1CQK7_RHIO9</name>
<dbReference type="InParanoid" id="I1CQK7"/>
<dbReference type="EMBL" id="CH476747">
    <property type="protein sequence ID" value="EIE90737.1"/>
    <property type="molecule type" value="Genomic_DNA"/>
</dbReference>
<evidence type="ECO:0000313" key="1">
    <source>
        <dbReference type="EMBL" id="EIE90737.1"/>
    </source>
</evidence>
<evidence type="ECO:0000313" key="2">
    <source>
        <dbReference type="Proteomes" id="UP000009138"/>
    </source>
</evidence>
<organism evidence="1 2">
    <name type="scientific">Rhizopus delemar (strain RA 99-880 / ATCC MYA-4621 / FGSC 9543 / NRRL 43880)</name>
    <name type="common">Mucormycosis agent</name>
    <name type="synonym">Rhizopus arrhizus var. delemar</name>
    <dbReference type="NCBI Taxonomy" id="246409"/>
    <lineage>
        <taxon>Eukaryota</taxon>
        <taxon>Fungi</taxon>
        <taxon>Fungi incertae sedis</taxon>
        <taxon>Mucoromycota</taxon>
        <taxon>Mucoromycotina</taxon>
        <taxon>Mucoromycetes</taxon>
        <taxon>Mucorales</taxon>
        <taxon>Mucorineae</taxon>
        <taxon>Rhizopodaceae</taxon>
        <taxon>Rhizopus</taxon>
    </lineage>
</organism>